<reference evidence="4 6" key="3">
    <citation type="submission" date="2019-07" db="EMBL/GenBank/DDBJ databases">
        <title>Active sludge and wastewater microbial communities from Klosterneuburg, Austria.</title>
        <authorList>
            <person name="Wagner M."/>
        </authorList>
    </citation>
    <scope>NUCLEOTIDE SEQUENCE [LARGE SCALE GENOMIC DNA]</scope>
    <source>
        <strain evidence="4 6">Nm2</strain>
    </source>
</reference>
<feature type="coiled-coil region" evidence="1">
    <location>
        <begin position="208"/>
        <end position="349"/>
    </location>
</feature>
<evidence type="ECO:0000313" key="6">
    <source>
        <dbReference type="Proteomes" id="UP000324176"/>
    </source>
</evidence>
<dbReference type="InterPro" id="IPR027417">
    <property type="entry name" value="P-loop_NTPase"/>
</dbReference>
<dbReference type="OrthoDB" id="9764467at2"/>
<dbReference type="Gene3D" id="3.40.50.300">
    <property type="entry name" value="P-loop containing nucleotide triphosphate hydrolases"/>
    <property type="match status" value="2"/>
</dbReference>
<reference evidence="5" key="1">
    <citation type="submission" date="2015-05" db="EMBL/GenBank/DDBJ databases">
        <title>Draft genome of Nitrosomonas communis strain Nm2.</title>
        <authorList>
            <person name="Kozlowski J.A."/>
            <person name="Kits K.D."/>
            <person name="Stein L.Y."/>
        </authorList>
    </citation>
    <scope>NUCLEOTIDE SEQUENCE [LARGE SCALE GENOMIC DNA]</scope>
    <source>
        <strain evidence="5">Nm2</strain>
    </source>
</reference>
<dbReference type="PATRIC" id="fig|44574.3.peg.1065"/>
<dbReference type="GO" id="GO:0004527">
    <property type="term" value="F:exonuclease activity"/>
    <property type="evidence" value="ECO:0007669"/>
    <property type="project" value="UniProtKB-KW"/>
</dbReference>
<keyword evidence="4" id="KW-0378">Hydrolase</keyword>
<dbReference type="SUPFAM" id="SSF52540">
    <property type="entry name" value="P-loop containing nucleoside triphosphate hydrolases"/>
    <property type="match status" value="2"/>
</dbReference>
<evidence type="ECO:0000313" key="3">
    <source>
        <dbReference type="EMBL" id="AKH37232.1"/>
    </source>
</evidence>
<dbReference type="Proteomes" id="UP000324176">
    <property type="component" value="Unassembled WGS sequence"/>
</dbReference>
<feature type="domain" description="Endonuclease GajA/Old nuclease/RecF-like AAA" evidence="2">
    <location>
        <begin position="1"/>
        <end position="366"/>
    </location>
</feature>
<dbReference type="KEGG" id="nco:AAW31_04450"/>
<evidence type="ECO:0000259" key="2">
    <source>
        <dbReference type="Pfam" id="PF13175"/>
    </source>
</evidence>
<dbReference type="RefSeq" id="WP_046849325.1">
    <property type="nucleotide sequence ID" value="NZ_CP011451.1"/>
</dbReference>
<name>A0A0F7KEH2_9PROT</name>
<evidence type="ECO:0000256" key="1">
    <source>
        <dbReference type="SAM" id="Coils"/>
    </source>
</evidence>
<dbReference type="PANTHER" id="PTHR41259:SF1">
    <property type="entry name" value="DOUBLE-STRAND BREAK REPAIR RAD50 ATPASE, PUTATIVE-RELATED"/>
    <property type="match status" value="1"/>
</dbReference>
<feature type="coiled-coil region" evidence="1">
    <location>
        <begin position="376"/>
        <end position="424"/>
    </location>
</feature>
<keyword evidence="1" id="KW-0175">Coiled coil</keyword>
<keyword evidence="5" id="KW-1185">Reference proteome</keyword>
<organism evidence="3 5">
    <name type="scientific">Nitrosomonas communis</name>
    <dbReference type="NCBI Taxonomy" id="44574"/>
    <lineage>
        <taxon>Bacteria</taxon>
        <taxon>Pseudomonadati</taxon>
        <taxon>Pseudomonadota</taxon>
        <taxon>Betaproteobacteria</taxon>
        <taxon>Nitrosomonadales</taxon>
        <taxon>Nitrosomonadaceae</taxon>
        <taxon>Nitrosomonas</taxon>
    </lineage>
</organism>
<dbReference type="AlphaFoldDB" id="A0A0F7KEH2"/>
<keyword evidence="4" id="KW-0540">Nuclease</keyword>
<gene>
    <name evidence="3" type="ORF">AAW31_04450</name>
    <name evidence="4" type="ORF">BCL69_10573</name>
</gene>
<evidence type="ECO:0000313" key="5">
    <source>
        <dbReference type="Proteomes" id="UP000034156"/>
    </source>
</evidence>
<dbReference type="InterPro" id="IPR041685">
    <property type="entry name" value="AAA_GajA/Old/RecF-like"/>
</dbReference>
<dbReference type="PANTHER" id="PTHR41259">
    <property type="entry name" value="DOUBLE-STRAND BREAK REPAIR RAD50 ATPASE, PUTATIVE-RELATED"/>
    <property type="match status" value="1"/>
</dbReference>
<dbReference type="Pfam" id="PF13175">
    <property type="entry name" value="AAA_15"/>
    <property type="match status" value="1"/>
</dbReference>
<evidence type="ECO:0000313" key="4">
    <source>
        <dbReference type="EMBL" id="TYP80576.1"/>
    </source>
</evidence>
<proteinExistence type="predicted"/>
<dbReference type="EMBL" id="CP011451">
    <property type="protein sequence ID" value="AKH37232.1"/>
    <property type="molecule type" value="Genomic_DNA"/>
</dbReference>
<sequence length="904" mass="102222">MKLISATVRNYRIHRETTVRFDEHRSLIGGVNESGKSTLIEAIHRGLFLKARVTGDTQKSMMSLHHAGHPEVDIEFSVAGKTFRVNKRFSGQSGITQLVEVGGNVWHGEEAESELNRLLKVDDKGGGRGLTERIMQQWAHLWVWQGKSGNDPTRDAASEHHAILQRLQNGSSAAIMQSDRDSRVAAYFARQYEQVFTQNGKFRAGSEANEAEKACIEAEEKERMCKERMQRLEQATLDFESSEQTIAEADAELSQLGQQKKKIDSNIEQVKQLQSLKNQQIDTYTREEQQEKELQQANQTILDLRGELNQRTAELAPKRDKSNRLQLALAELKQRVTQASEKYQLTIQKARAIRQQHDLAQLWVARFEFQDHSDTLSTKHQKVQQQQNEIERYKEALNKLSPINENALQSMREIQEQLSGAQAALKAMAVGIEVIASEHVIRVGEEEAKSGNSFHLNAPTDIWLDNLTHLRIQPGGGGSLETTRQQVQTLQKQLNSTLDSYAIESLEQAATIIAKRNQIEQKISTLQSALKILDDGKLNEDYIHIKDKLSKVTAEINRRAEQLPEYIAPATRSEAADYFDNLRYKLQQADTEEFETKAEHDILAKQFHQAELDFQTGISDLTTNDQQITEKQVRLNLALEMYGDDAHRAKLLQQTQYAKQQTKVRLEQTCQALETLQPEQLERDQMRIERALAMQEQSRQAAIMQRAVSQAALRLDGSEDPQAAWSMAHARLQNAREQFTHVKRKAEAIKLLHQLFQQQQKQLSDRFSQPLADKISAYLQGLYGAGTKVSITMDEGKFRDIQVIRPSDTVSLSFDSLSGGTREQVAAAVRLAMAELLAADHDGKLPIVFDDAFAYSDPERVRTLQRMLDLAAERGLQVIILSCNPADYAGLGAQLTRLDECSST</sequence>
<reference evidence="3 5" key="2">
    <citation type="journal article" date="2016" name="Genome Announc.">
        <title>Genome Sequence of Nitrosomonas communis Strain Nm2, a Mesophilic Ammonia-Oxidizing Bacterium Isolated from Mediterranean Soil.</title>
        <authorList>
            <person name="Kozlowski J.A."/>
            <person name="Kits K.D."/>
            <person name="Stein L.Y."/>
        </authorList>
    </citation>
    <scope>NUCLEOTIDE SEQUENCE [LARGE SCALE GENOMIC DNA]</scope>
    <source>
        <strain evidence="3 5">Nm2</strain>
    </source>
</reference>
<keyword evidence="4" id="KW-0269">Exonuclease</keyword>
<accession>A0A0F7KEH2</accession>
<dbReference type="EMBL" id="VNHT01000057">
    <property type="protein sequence ID" value="TYP80576.1"/>
    <property type="molecule type" value="Genomic_DNA"/>
</dbReference>
<dbReference type="Proteomes" id="UP000034156">
    <property type="component" value="Chromosome"/>
</dbReference>
<protein>
    <submittedName>
        <fullName evidence="4">DNA repair exonuclease SbcCD ATPase subunit</fullName>
    </submittedName>
</protein>